<evidence type="ECO:0000313" key="2">
    <source>
        <dbReference type="EMBL" id="KAE9223500.1"/>
    </source>
</evidence>
<comment type="caution">
    <text evidence="2">The sequence shown here is derived from an EMBL/GenBank/DDBJ whole genome shotgun (WGS) entry which is preliminary data.</text>
</comment>
<dbReference type="EMBL" id="QXGC01000716">
    <property type="protein sequence ID" value="KAE9223500.1"/>
    <property type="molecule type" value="Genomic_DNA"/>
</dbReference>
<dbReference type="Proteomes" id="UP000476176">
    <property type="component" value="Unassembled WGS sequence"/>
</dbReference>
<dbReference type="Proteomes" id="UP000488956">
    <property type="component" value="Unassembled WGS sequence"/>
</dbReference>
<evidence type="ECO:0000313" key="3">
    <source>
        <dbReference type="Proteomes" id="UP000476176"/>
    </source>
</evidence>
<organism evidence="2 3">
    <name type="scientific">Phytophthora fragariae</name>
    <dbReference type="NCBI Taxonomy" id="53985"/>
    <lineage>
        <taxon>Eukaryota</taxon>
        <taxon>Sar</taxon>
        <taxon>Stramenopiles</taxon>
        <taxon>Oomycota</taxon>
        <taxon>Peronosporomycetes</taxon>
        <taxon>Peronosporales</taxon>
        <taxon>Peronosporaceae</taxon>
        <taxon>Phytophthora</taxon>
    </lineage>
</organism>
<accession>A0A6G0NUV2</accession>
<gene>
    <name evidence="2" type="ORF">PF004_g12497</name>
    <name evidence="1" type="ORF">PF010_g12797</name>
</gene>
<dbReference type="AlphaFoldDB" id="A0A6G0NUV2"/>
<reference evidence="3 4" key="1">
    <citation type="submission" date="2018-09" db="EMBL/GenBank/DDBJ databases">
        <title>Genomic investigation of the strawberry pathogen Phytophthora fragariae indicates pathogenicity is determined by transcriptional variation in three key races.</title>
        <authorList>
            <person name="Adams T.M."/>
            <person name="Armitage A.D."/>
            <person name="Sobczyk M.K."/>
            <person name="Bates H.J."/>
            <person name="Dunwell J.M."/>
            <person name="Nellist C.F."/>
            <person name="Harrison R.J."/>
        </authorList>
    </citation>
    <scope>NUCLEOTIDE SEQUENCE [LARGE SCALE GENOMIC DNA]</scope>
    <source>
        <strain evidence="2 3">BC-23</strain>
        <strain evidence="1 4">ONT-3</strain>
    </source>
</reference>
<evidence type="ECO:0000313" key="1">
    <source>
        <dbReference type="EMBL" id="KAE9105950.1"/>
    </source>
</evidence>
<protein>
    <submittedName>
        <fullName evidence="2">Uncharacterized protein</fullName>
    </submittedName>
</protein>
<sequence>MGHRLSAGAAAASSARVCALLGVSPSPSADQLAATGSQGPRRASLIRSLAVSSSGLIHLPCSDIRTVPSIFTHRR</sequence>
<proteinExistence type="predicted"/>
<evidence type="ECO:0000313" key="4">
    <source>
        <dbReference type="Proteomes" id="UP000488956"/>
    </source>
</evidence>
<name>A0A6G0NUV2_9STRA</name>
<dbReference type="EMBL" id="QXFX01000727">
    <property type="protein sequence ID" value="KAE9105950.1"/>
    <property type="molecule type" value="Genomic_DNA"/>
</dbReference>